<dbReference type="GO" id="GO:0003924">
    <property type="term" value="F:GTPase activity"/>
    <property type="evidence" value="ECO:0007669"/>
    <property type="project" value="TreeGrafter"/>
</dbReference>
<protein>
    <submittedName>
        <fullName evidence="2">5891_t:CDS:1</fullName>
    </submittedName>
</protein>
<dbReference type="InterPro" id="IPR008803">
    <property type="entry name" value="RHD3/Sey1"/>
</dbReference>
<accession>A0A9N9JG66</accession>
<gene>
    <name evidence="2" type="ORF">AMORRO_LOCUS17043</name>
</gene>
<dbReference type="GO" id="GO:0016320">
    <property type="term" value="P:endoplasmic reticulum membrane fusion"/>
    <property type="evidence" value="ECO:0007669"/>
    <property type="project" value="TreeGrafter"/>
</dbReference>
<dbReference type="PANTHER" id="PTHR45923:SF2">
    <property type="entry name" value="PROTEIN SEY1"/>
    <property type="match status" value="1"/>
</dbReference>
<dbReference type="Proteomes" id="UP000789342">
    <property type="component" value="Unassembled WGS sequence"/>
</dbReference>
<dbReference type="PANTHER" id="PTHR45923">
    <property type="entry name" value="PROTEIN SEY1"/>
    <property type="match status" value="1"/>
</dbReference>
<dbReference type="OrthoDB" id="1597724at2759"/>
<dbReference type="GO" id="GO:0005783">
    <property type="term" value="C:endoplasmic reticulum"/>
    <property type="evidence" value="ECO:0007669"/>
    <property type="project" value="TreeGrafter"/>
</dbReference>
<dbReference type="AlphaFoldDB" id="A0A9N9JG66"/>
<evidence type="ECO:0000313" key="2">
    <source>
        <dbReference type="EMBL" id="CAG8777541.1"/>
    </source>
</evidence>
<feature type="non-terminal residue" evidence="2">
    <location>
        <position position="1"/>
    </location>
</feature>
<comment type="caution">
    <text evidence="2">The sequence shown here is derived from an EMBL/GenBank/DDBJ whole genome shotgun (WGS) entry which is preliminary data.</text>
</comment>
<keyword evidence="3" id="KW-1185">Reference proteome</keyword>
<organism evidence="2 3">
    <name type="scientific">Acaulospora morrowiae</name>
    <dbReference type="NCBI Taxonomy" id="94023"/>
    <lineage>
        <taxon>Eukaryota</taxon>
        <taxon>Fungi</taxon>
        <taxon>Fungi incertae sedis</taxon>
        <taxon>Mucoromycota</taxon>
        <taxon>Glomeromycotina</taxon>
        <taxon>Glomeromycetes</taxon>
        <taxon>Diversisporales</taxon>
        <taxon>Acaulosporaceae</taxon>
        <taxon>Acaulospora</taxon>
    </lineage>
</organism>
<name>A0A9N9JG66_9GLOM</name>
<evidence type="ECO:0000313" key="3">
    <source>
        <dbReference type="Proteomes" id="UP000789342"/>
    </source>
</evidence>
<dbReference type="EMBL" id="CAJVPV010050283">
    <property type="protein sequence ID" value="CAG8777541.1"/>
    <property type="molecule type" value="Genomic_DNA"/>
</dbReference>
<reference evidence="2" key="1">
    <citation type="submission" date="2021-06" db="EMBL/GenBank/DDBJ databases">
        <authorList>
            <person name="Kallberg Y."/>
            <person name="Tangrot J."/>
            <person name="Rosling A."/>
        </authorList>
    </citation>
    <scope>NUCLEOTIDE SEQUENCE</scope>
    <source>
        <strain evidence="2">CL551</strain>
    </source>
</reference>
<dbReference type="Pfam" id="PF20428">
    <property type="entry name" value="Sey1_3HB"/>
    <property type="match status" value="1"/>
</dbReference>
<feature type="non-terminal residue" evidence="2">
    <location>
        <position position="181"/>
    </location>
</feature>
<sequence length="181" mass="21666">VNDSREEAESLFSNGAKSILLTKTDWTYEEEYTQLKEAIDEISARSRVEETKKMIKSLEKSFQAQVSEFVALYFKTPNQDMWAKILKKFEQVLFDHEQLLLKRAKSFNSSEEENAKSIDNLRKRSWQQLRKKIDDELADNMFLLKLRERFEEKFRYDEEGLPKVWKPDDDIDAHFRKARDE</sequence>
<proteinExistence type="predicted"/>
<feature type="domain" description="Sey1/RHD3-like three-helix bundle" evidence="1">
    <location>
        <begin position="1"/>
        <end position="180"/>
    </location>
</feature>
<dbReference type="InterPro" id="IPR046758">
    <property type="entry name" value="Sey1/RHD3-like_3HB"/>
</dbReference>
<evidence type="ECO:0000259" key="1">
    <source>
        <dbReference type="Pfam" id="PF20428"/>
    </source>
</evidence>